<evidence type="ECO:0000313" key="4">
    <source>
        <dbReference type="Proteomes" id="UP000663868"/>
    </source>
</evidence>
<dbReference type="Pfam" id="PF13517">
    <property type="entry name" value="FG-GAP_3"/>
    <property type="match status" value="1"/>
</dbReference>
<dbReference type="Proteomes" id="UP000663868">
    <property type="component" value="Unassembled WGS sequence"/>
</dbReference>
<reference evidence="3" key="1">
    <citation type="submission" date="2021-02" db="EMBL/GenBank/DDBJ databases">
        <authorList>
            <person name="Nowell W R."/>
        </authorList>
    </citation>
    <scope>NUCLEOTIDE SEQUENCE</scope>
</reference>
<keyword evidence="2" id="KW-1133">Transmembrane helix</keyword>
<dbReference type="AlphaFoldDB" id="A0A820K9N1"/>
<feature type="transmembrane region" description="Helical" evidence="2">
    <location>
        <begin position="87"/>
        <end position="111"/>
    </location>
</feature>
<comment type="caution">
    <text evidence="3">The sequence shown here is derived from an EMBL/GenBank/DDBJ whole genome shotgun (WGS) entry which is preliminary data.</text>
</comment>
<dbReference type="InterPro" id="IPR013517">
    <property type="entry name" value="FG-GAP"/>
</dbReference>
<feature type="non-terminal residue" evidence="3">
    <location>
        <position position="227"/>
    </location>
</feature>
<sequence>TVTVLLGLYGGLSFIFKWLCPKIILLFNQIYQYYRKRRNTIGPISSTTVATITNTLNENHINNTTTDAYTISSILPPKQFTSRMYRYIILGMILFGSLLVMMIMVSIYLNWKANMNHTTLSVLSTTVRTTDSTTSTPSILSTEPSCVLTFDQSNLFTFYLSSSNMPIITDDFNGDTYLDLALVDYELGNLNIFIGDNNGTFTAPSIYVIGSDNDPKFITAGDLNNDN</sequence>
<evidence type="ECO:0000256" key="2">
    <source>
        <dbReference type="SAM" id="Phobius"/>
    </source>
</evidence>
<feature type="non-terminal residue" evidence="3">
    <location>
        <position position="1"/>
    </location>
</feature>
<organism evidence="3 4">
    <name type="scientific">Adineta steineri</name>
    <dbReference type="NCBI Taxonomy" id="433720"/>
    <lineage>
        <taxon>Eukaryota</taxon>
        <taxon>Metazoa</taxon>
        <taxon>Spiralia</taxon>
        <taxon>Gnathifera</taxon>
        <taxon>Rotifera</taxon>
        <taxon>Eurotatoria</taxon>
        <taxon>Bdelloidea</taxon>
        <taxon>Adinetida</taxon>
        <taxon>Adinetidae</taxon>
        <taxon>Adineta</taxon>
    </lineage>
</organism>
<proteinExistence type="predicted"/>
<evidence type="ECO:0000256" key="1">
    <source>
        <dbReference type="ARBA" id="ARBA00022729"/>
    </source>
</evidence>
<feature type="transmembrane region" description="Helical" evidence="2">
    <location>
        <begin position="6"/>
        <end position="28"/>
    </location>
</feature>
<dbReference type="EMBL" id="CAJOBB010017188">
    <property type="protein sequence ID" value="CAF4336471.1"/>
    <property type="molecule type" value="Genomic_DNA"/>
</dbReference>
<dbReference type="InterPro" id="IPR028994">
    <property type="entry name" value="Integrin_alpha_N"/>
</dbReference>
<dbReference type="SUPFAM" id="SSF69318">
    <property type="entry name" value="Integrin alpha N-terminal domain"/>
    <property type="match status" value="1"/>
</dbReference>
<name>A0A820K9N1_9BILA</name>
<keyword evidence="1" id="KW-0732">Signal</keyword>
<protein>
    <submittedName>
        <fullName evidence="3">Uncharacterized protein</fullName>
    </submittedName>
</protein>
<keyword evidence="2" id="KW-0472">Membrane</keyword>
<evidence type="ECO:0000313" key="3">
    <source>
        <dbReference type="EMBL" id="CAF4336471.1"/>
    </source>
</evidence>
<accession>A0A820K9N1</accession>
<keyword evidence="2" id="KW-0812">Transmembrane</keyword>
<gene>
    <name evidence="3" type="ORF">KXQ929_LOCUS47468</name>
</gene>